<gene>
    <name evidence="2" type="ORF">GV368_10205</name>
</gene>
<keyword evidence="3" id="KW-1185">Reference proteome</keyword>
<dbReference type="SUPFAM" id="SSF101790">
    <property type="entry name" value="Aminomethyltransferase beta-barrel domain"/>
    <property type="match status" value="1"/>
</dbReference>
<proteinExistence type="predicted"/>
<evidence type="ECO:0000256" key="1">
    <source>
        <dbReference type="ARBA" id="ARBA00022946"/>
    </source>
</evidence>
<dbReference type="InterPro" id="IPR017703">
    <property type="entry name" value="YgfZ/GCV_T_CS"/>
</dbReference>
<protein>
    <submittedName>
        <fullName evidence="2">Folate-binding protein</fullName>
    </submittedName>
</protein>
<dbReference type="RefSeq" id="WP_169116441.1">
    <property type="nucleotide sequence ID" value="NZ_JAAAUB010000020.1"/>
</dbReference>
<dbReference type="InterPro" id="IPR029043">
    <property type="entry name" value="GcvT/YgfZ_C"/>
</dbReference>
<sequence length="332" mass="36763">MPIPSTFFTHLIDLGYRIEADESIPPNAAAQPPYIVPLPNLAVLRAEGPDAASLLHNLLTQDIKSLSIGGEARWAALLTPKGRTLALVLLWRDAAERFFLILEASLVEPLRTTLLRYRLRSKVDFTYEDGLVTLARLPSLTPQAPFLPPVLETVGERRFLHLGPDFVLDFLPAQEAPEHFTTRLTERYAPGGTVHWRLALIRHGLPWLLPVNQEEFLPQWINLDRLGAVSFTKGCYPGQEIVTRTHYLGRVKKRMYRLGTAEGSPPQAGDECFSPVFGRQGAGRVVLSALRPEGGFELLAVLQREAAESGEVHLGSPEGAQAEILSLPYSLD</sequence>
<reference evidence="2 3" key="1">
    <citation type="journal article" date="2020" name="Curr. Microbiol.">
        <title>Tepidiphilus baoligensis sp. nov., a Novel Bacterium of the Family Hydrogenophilaceae Isolated from an Oil Reservoir.</title>
        <authorList>
            <person name="Zhang X."/>
            <person name="Wang G."/>
            <person name="Ma X."/>
            <person name="Yu J."/>
            <person name="You J."/>
            <person name="Xue Y."/>
            <person name="Ma Y."/>
        </authorList>
    </citation>
    <scope>NUCLEOTIDE SEQUENCE [LARGE SCALE GENOMIC DNA]</scope>
    <source>
        <strain evidence="2 3">B18-69</strain>
    </source>
</reference>
<evidence type="ECO:0000313" key="2">
    <source>
        <dbReference type="EMBL" id="NMH17452.1"/>
    </source>
</evidence>
<dbReference type="Proteomes" id="UP000669605">
    <property type="component" value="Unassembled WGS sequence"/>
</dbReference>
<name>A0ABX1QNA5_9PROT</name>
<dbReference type="InterPro" id="IPR045179">
    <property type="entry name" value="YgfZ/GcvT"/>
</dbReference>
<dbReference type="Gene3D" id="3.30.1360.120">
    <property type="entry name" value="Probable tRNA modification gtpase trme, domain 1"/>
    <property type="match status" value="1"/>
</dbReference>
<accession>A0ABX1QNA5</accession>
<dbReference type="NCBIfam" id="TIGR03317">
    <property type="entry name" value="ygfZ_signature"/>
    <property type="match status" value="1"/>
</dbReference>
<comment type="caution">
    <text evidence="2">The sequence shown here is derived from an EMBL/GenBank/DDBJ whole genome shotgun (WGS) entry which is preliminary data.</text>
</comment>
<keyword evidence="1" id="KW-0809">Transit peptide</keyword>
<dbReference type="InterPro" id="IPR027266">
    <property type="entry name" value="TrmE/GcvT-like"/>
</dbReference>
<organism evidence="2 3">
    <name type="scientific">Tepidiphilus baoligensis</name>
    <dbReference type="NCBI Taxonomy" id="2698687"/>
    <lineage>
        <taxon>Bacteria</taxon>
        <taxon>Pseudomonadati</taxon>
        <taxon>Pseudomonadota</taxon>
        <taxon>Hydrogenophilia</taxon>
        <taxon>Hydrogenophilales</taxon>
        <taxon>Hydrogenophilaceae</taxon>
        <taxon>Tepidiphilus</taxon>
    </lineage>
</organism>
<evidence type="ECO:0000313" key="3">
    <source>
        <dbReference type="Proteomes" id="UP000669605"/>
    </source>
</evidence>
<dbReference type="PANTHER" id="PTHR22602">
    <property type="entry name" value="TRANSFERASE CAF17, MITOCHONDRIAL-RELATED"/>
    <property type="match status" value="1"/>
</dbReference>
<dbReference type="Gene3D" id="2.40.30.160">
    <property type="match status" value="1"/>
</dbReference>
<dbReference type="EMBL" id="JAAAUB010000020">
    <property type="protein sequence ID" value="NMH17452.1"/>
    <property type="molecule type" value="Genomic_DNA"/>
</dbReference>
<dbReference type="SUPFAM" id="SSF103025">
    <property type="entry name" value="Folate-binding domain"/>
    <property type="match status" value="1"/>
</dbReference>
<dbReference type="PANTHER" id="PTHR22602:SF0">
    <property type="entry name" value="TRANSFERASE CAF17, MITOCHONDRIAL-RELATED"/>
    <property type="match status" value="1"/>
</dbReference>